<comment type="caution">
    <text evidence="1">The sequence shown here is derived from an EMBL/GenBank/DDBJ whole genome shotgun (WGS) entry which is preliminary data.</text>
</comment>
<evidence type="ECO:0008006" key="3">
    <source>
        <dbReference type="Google" id="ProtNLM"/>
    </source>
</evidence>
<protein>
    <recommendedName>
        <fullName evidence="3">Ribosomal protein S10</fullName>
    </recommendedName>
</protein>
<accession>A0AAV4NSA3</accession>
<reference evidence="1 2" key="1">
    <citation type="submission" date="2021-06" db="EMBL/GenBank/DDBJ databases">
        <title>Caerostris darwini draft genome.</title>
        <authorList>
            <person name="Kono N."/>
            <person name="Arakawa K."/>
        </authorList>
    </citation>
    <scope>NUCLEOTIDE SEQUENCE [LARGE SCALE GENOMIC DNA]</scope>
</reference>
<dbReference type="AlphaFoldDB" id="A0AAV4NSA3"/>
<gene>
    <name evidence="1" type="ORF">CDAR_10541</name>
</gene>
<name>A0AAV4NSA3_9ARAC</name>
<keyword evidence="2" id="KW-1185">Reference proteome</keyword>
<evidence type="ECO:0000313" key="2">
    <source>
        <dbReference type="Proteomes" id="UP001054837"/>
    </source>
</evidence>
<sequence>MAPTNRTNKQIPQIKRESKTCRFGTKRCFNSPGRFINVLFGAPEKENLIKRAPSAELAALYGLLIPQRRGAIKLHLMYSNTFIRPRVQISSPEQREIRFTAAFREGSKPEEELKRGVLQNGVVNCVLRFH</sequence>
<dbReference type="Proteomes" id="UP001054837">
    <property type="component" value="Unassembled WGS sequence"/>
</dbReference>
<evidence type="ECO:0000313" key="1">
    <source>
        <dbReference type="EMBL" id="GIX86474.1"/>
    </source>
</evidence>
<dbReference type="EMBL" id="BPLQ01001892">
    <property type="protein sequence ID" value="GIX86474.1"/>
    <property type="molecule type" value="Genomic_DNA"/>
</dbReference>
<organism evidence="1 2">
    <name type="scientific">Caerostris darwini</name>
    <dbReference type="NCBI Taxonomy" id="1538125"/>
    <lineage>
        <taxon>Eukaryota</taxon>
        <taxon>Metazoa</taxon>
        <taxon>Ecdysozoa</taxon>
        <taxon>Arthropoda</taxon>
        <taxon>Chelicerata</taxon>
        <taxon>Arachnida</taxon>
        <taxon>Araneae</taxon>
        <taxon>Araneomorphae</taxon>
        <taxon>Entelegynae</taxon>
        <taxon>Araneoidea</taxon>
        <taxon>Araneidae</taxon>
        <taxon>Caerostris</taxon>
    </lineage>
</organism>
<proteinExistence type="predicted"/>